<keyword evidence="5" id="KW-0489">Methyltransferase</keyword>
<dbReference type="FunFam" id="3.30.572.10:FF:000002">
    <property type="entry name" value="Possible thymidylate synthase"/>
    <property type="match status" value="1"/>
</dbReference>
<dbReference type="Gene3D" id="3.30.572.10">
    <property type="entry name" value="Thymidylate synthase/dCMP hydroxymethylase domain"/>
    <property type="match status" value="1"/>
</dbReference>
<dbReference type="InterPro" id="IPR000398">
    <property type="entry name" value="Thymidylate_synthase"/>
</dbReference>
<dbReference type="GO" id="GO:0005829">
    <property type="term" value="C:cytosol"/>
    <property type="evidence" value="ECO:0007669"/>
    <property type="project" value="TreeGrafter"/>
</dbReference>
<dbReference type="EC" id="2.1.1.45" evidence="3"/>
<dbReference type="GO" id="GO:0004799">
    <property type="term" value="F:thymidylate synthase activity"/>
    <property type="evidence" value="ECO:0007669"/>
    <property type="project" value="UniProtKB-EC"/>
</dbReference>
<keyword evidence="7" id="KW-0545">Nucleotide biosynthesis</keyword>
<dbReference type="Proteomes" id="UP000008909">
    <property type="component" value="Unassembled WGS sequence"/>
</dbReference>
<dbReference type="PANTHER" id="PTHR11548">
    <property type="entry name" value="THYMIDYLATE SYNTHASE 1"/>
    <property type="match status" value="1"/>
</dbReference>
<dbReference type="GO" id="GO:0032259">
    <property type="term" value="P:methylation"/>
    <property type="evidence" value="ECO:0007669"/>
    <property type="project" value="UniProtKB-KW"/>
</dbReference>
<evidence type="ECO:0000256" key="4">
    <source>
        <dbReference type="ARBA" id="ARBA00015931"/>
    </source>
</evidence>
<dbReference type="EMBL" id="DF143095">
    <property type="protein sequence ID" value="GAA50934.1"/>
    <property type="molecule type" value="Genomic_DNA"/>
</dbReference>
<comment type="pathway">
    <text evidence="1">Pyrimidine metabolism; dTTP biosynthesis.</text>
</comment>
<dbReference type="NCBIfam" id="NF002497">
    <property type="entry name" value="PRK01827.1-3"/>
    <property type="match status" value="1"/>
</dbReference>
<dbReference type="InterPro" id="IPR023451">
    <property type="entry name" value="Thymidate_synth/dCMP_Mease_dom"/>
</dbReference>
<evidence type="ECO:0000256" key="5">
    <source>
        <dbReference type="ARBA" id="ARBA00022603"/>
    </source>
</evidence>
<feature type="active site" evidence="9">
    <location>
        <position position="419"/>
    </location>
</feature>
<keyword evidence="6" id="KW-0808">Transferase</keyword>
<reference key="2">
    <citation type="submission" date="2011-10" db="EMBL/GenBank/DDBJ databases">
        <title>The genome and transcriptome sequence of Clonorchis sinensis provide insights into the carcinogenic liver fluke.</title>
        <authorList>
            <person name="Wang X."/>
            <person name="Huang Y."/>
            <person name="Chen W."/>
            <person name="Liu H."/>
            <person name="Guo L."/>
            <person name="Chen Y."/>
            <person name="Luo F."/>
            <person name="Zhou W."/>
            <person name="Sun J."/>
            <person name="Mao Q."/>
            <person name="Liang P."/>
            <person name="Zhou C."/>
            <person name="Tian Y."/>
            <person name="Men J."/>
            <person name="Lv X."/>
            <person name="Huang L."/>
            <person name="Zhou J."/>
            <person name="Hu Y."/>
            <person name="Li R."/>
            <person name="Zhang F."/>
            <person name="Lei H."/>
            <person name="Li X."/>
            <person name="Hu X."/>
            <person name="Liang C."/>
            <person name="Xu J."/>
            <person name="Wu Z."/>
            <person name="Yu X."/>
        </authorList>
    </citation>
    <scope>NUCLEOTIDE SEQUENCE</scope>
    <source>
        <strain>Henan</strain>
    </source>
</reference>
<dbReference type="PANTHER" id="PTHR11548:SF2">
    <property type="entry name" value="THYMIDYLATE SYNTHASE"/>
    <property type="match status" value="1"/>
</dbReference>
<dbReference type="Pfam" id="PF00303">
    <property type="entry name" value="Thymidylat_synt"/>
    <property type="match status" value="1"/>
</dbReference>
<dbReference type="InterPro" id="IPR020940">
    <property type="entry name" value="Thymidylate_synthase_AS"/>
</dbReference>
<accession>G7YDA0</accession>
<organism evidence="11 12">
    <name type="scientific">Clonorchis sinensis</name>
    <name type="common">Chinese liver fluke</name>
    <dbReference type="NCBI Taxonomy" id="79923"/>
    <lineage>
        <taxon>Eukaryota</taxon>
        <taxon>Metazoa</taxon>
        <taxon>Spiralia</taxon>
        <taxon>Lophotrochozoa</taxon>
        <taxon>Platyhelminthes</taxon>
        <taxon>Trematoda</taxon>
        <taxon>Digenea</taxon>
        <taxon>Opisthorchiida</taxon>
        <taxon>Opisthorchiata</taxon>
        <taxon>Opisthorchiidae</taxon>
        <taxon>Clonorchis</taxon>
    </lineage>
</organism>
<evidence type="ECO:0000259" key="10">
    <source>
        <dbReference type="Pfam" id="PF00303"/>
    </source>
</evidence>
<evidence type="ECO:0000256" key="7">
    <source>
        <dbReference type="ARBA" id="ARBA00022727"/>
    </source>
</evidence>
<evidence type="ECO:0000313" key="12">
    <source>
        <dbReference type="Proteomes" id="UP000008909"/>
    </source>
</evidence>
<protein>
    <recommendedName>
        <fullName evidence="4">Thymidylate synthase</fullName>
        <ecNumber evidence="3">2.1.1.45</ecNumber>
    </recommendedName>
</protein>
<dbReference type="GO" id="GO:0005739">
    <property type="term" value="C:mitochondrion"/>
    <property type="evidence" value="ECO:0007669"/>
    <property type="project" value="TreeGrafter"/>
</dbReference>
<comment type="catalytic activity">
    <reaction evidence="8">
        <text>dUMP + (6R)-5,10-methylene-5,6,7,8-tetrahydrofolate = 7,8-dihydrofolate + dTMP</text>
        <dbReference type="Rhea" id="RHEA:12104"/>
        <dbReference type="ChEBI" id="CHEBI:15636"/>
        <dbReference type="ChEBI" id="CHEBI:57451"/>
        <dbReference type="ChEBI" id="CHEBI:63528"/>
        <dbReference type="ChEBI" id="CHEBI:246422"/>
        <dbReference type="EC" id="2.1.1.45"/>
    </reaction>
</comment>
<dbReference type="PRINTS" id="PR00108">
    <property type="entry name" value="THYMDSNTHASE"/>
</dbReference>
<dbReference type="InterPro" id="IPR036926">
    <property type="entry name" value="Thymidate_synth/dCMP_Mease_sf"/>
</dbReference>
<evidence type="ECO:0000313" key="11">
    <source>
        <dbReference type="EMBL" id="GAA50934.1"/>
    </source>
</evidence>
<dbReference type="HAMAP" id="MF_00008">
    <property type="entry name" value="Thymidy_synth_bact"/>
    <property type="match status" value="1"/>
</dbReference>
<evidence type="ECO:0000256" key="8">
    <source>
        <dbReference type="ARBA" id="ARBA00047344"/>
    </source>
</evidence>
<dbReference type="UniPathway" id="UPA00575"/>
<feature type="domain" description="Thymidylate synthase/dCMP hydroxymethylase" evidence="10">
    <location>
        <begin position="255"/>
        <end position="537"/>
    </location>
</feature>
<dbReference type="GO" id="GO:0006231">
    <property type="term" value="P:dTMP biosynthetic process"/>
    <property type="evidence" value="ECO:0007669"/>
    <property type="project" value="InterPro"/>
</dbReference>
<name>G7YDA0_CLOSI</name>
<gene>
    <name evidence="11" type="ORF">CLF_105254</name>
</gene>
<evidence type="ECO:0000256" key="9">
    <source>
        <dbReference type="PROSITE-ProRule" id="PRU10016"/>
    </source>
</evidence>
<sequence length="537" mass="61075">MNSRDNGCFSRPIRTHVEKDQVLPNNALMMSPRDERLHYVGNCGYGENWDKDFTCNCLPDNDEEYPESLLLMRQDQQNTGVTKFRFACLDVIIQMHPACAGEEVVTRSPRISDVRIANLTTTQDLHWWEQGVNHSPQVHGQLWNTCSNYAAEKTRYRRPDFHQGTLTTVGTLFDPVTDGNGDAVTVSYKLTAQDSSCIMDQDAVTNGDKQETESPTLTLQDGLEFLATKSSTNLLSATLPPTIPYFPDHIYGEAAYLNLLRHILCHGVERSDRTGTGTLAVFGPQMRFSLRDDSFPLLTTKQVFFRGIVEELLWFIRGSTDSNELAARKVHFWDANGSREFLDNLGFTERKEGDLGPVYGFQWRHSGADYIDCDTDYTGQGVDQLAEVIRLIRERPWDRRILIVAWNVRDLKLMALPPCHCLVQFFVANGELSCQLYQRSGDMGLGIPFNIASYSLLTYMIAHLTGLKPGEFVHTIGDSHVYLNHREALSEQVKRVPRPPPKLKIVRQVSDINDFKFEDFQLLDYSPYPKLKMKMAV</sequence>
<keyword evidence="12" id="KW-1185">Reference proteome</keyword>
<reference evidence="11" key="1">
    <citation type="journal article" date="2011" name="Genome Biol.">
        <title>The draft genome of the carcinogenic human liver fluke Clonorchis sinensis.</title>
        <authorList>
            <person name="Wang X."/>
            <person name="Chen W."/>
            <person name="Huang Y."/>
            <person name="Sun J."/>
            <person name="Men J."/>
            <person name="Liu H."/>
            <person name="Luo F."/>
            <person name="Guo L."/>
            <person name="Lv X."/>
            <person name="Deng C."/>
            <person name="Zhou C."/>
            <person name="Fan Y."/>
            <person name="Li X."/>
            <person name="Huang L."/>
            <person name="Hu Y."/>
            <person name="Liang C."/>
            <person name="Hu X."/>
            <person name="Xu J."/>
            <person name="Yu X."/>
        </authorList>
    </citation>
    <scope>NUCLEOTIDE SEQUENCE [LARGE SCALE GENOMIC DNA]</scope>
    <source>
        <strain evidence="11">Henan</strain>
    </source>
</reference>
<dbReference type="NCBIfam" id="TIGR03284">
    <property type="entry name" value="thym_sym"/>
    <property type="match status" value="1"/>
</dbReference>
<evidence type="ECO:0000256" key="2">
    <source>
        <dbReference type="ARBA" id="ARBA00009972"/>
    </source>
</evidence>
<evidence type="ECO:0000256" key="1">
    <source>
        <dbReference type="ARBA" id="ARBA00004992"/>
    </source>
</evidence>
<evidence type="ECO:0000256" key="3">
    <source>
        <dbReference type="ARBA" id="ARBA00011947"/>
    </source>
</evidence>
<dbReference type="GO" id="GO:0006235">
    <property type="term" value="P:dTTP biosynthetic process"/>
    <property type="evidence" value="ECO:0007669"/>
    <property type="project" value="UniProtKB-UniPathway"/>
</dbReference>
<comment type="similarity">
    <text evidence="2">Belongs to the thymidylate synthase family.</text>
</comment>
<dbReference type="SUPFAM" id="SSF55831">
    <property type="entry name" value="Thymidylate synthase/dCMP hydroxymethylase"/>
    <property type="match status" value="1"/>
</dbReference>
<proteinExistence type="inferred from homology"/>
<dbReference type="PROSITE" id="PS00091">
    <property type="entry name" value="THYMIDYLATE_SYNTHASE"/>
    <property type="match status" value="1"/>
</dbReference>
<evidence type="ECO:0000256" key="6">
    <source>
        <dbReference type="ARBA" id="ARBA00022679"/>
    </source>
</evidence>
<dbReference type="InterPro" id="IPR045097">
    <property type="entry name" value="Thymidate_synth/dCMP_Mease"/>
</dbReference>
<dbReference type="AlphaFoldDB" id="G7YDA0"/>
<dbReference type="CDD" id="cd00351">
    <property type="entry name" value="TS_Pyrimidine_HMase"/>
    <property type="match status" value="1"/>
</dbReference>